<feature type="region of interest" description="Disordered" evidence="1">
    <location>
        <begin position="54"/>
        <end position="73"/>
    </location>
</feature>
<protein>
    <submittedName>
        <fullName evidence="2">Uncharacterized protein</fullName>
    </submittedName>
</protein>
<organism evidence="2 3">
    <name type="scientific">Candidatus Yonathbacteria bacterium RIFCSPHIGHO2_01_FULL_51_10</name>
    <dbReference type="NCBI Taxonomy" id="1802723"/>
    <lineage>
        <taxon>Bacteria</taxon>
        <taxon>Candidatus Yonathiibacteriota</taxon>
    </lineage>
</organism>
<evidence type="ECO:0000313" key="2">
    <source>
        <dbReference type="EMBL" id="OHA79650.1"/>
    </source>
</evidence>
<gene>
    <name evidence="2" type="ORF">A2675_03110</name>
</gene>
<name>A0A1G2S3H4_9BACT</name>
<comment type="caution">
    <text evidence="2">The sequence shown here is derived from an EMBL/GenBank/DDBJ whole genome shotgun (WGS) entry which is preliminary data.</text>
</comment>
<dbReference type="AlphaFoldDB" id="A0A1G2S3H4"/>
<sequence length="73" mass="8108">MPLSGGIFICFGCGGQRANCFALVGIEQPELCRFATGEAGEEVVMSEANYELDPRFRPPQQSRTQNRRMAVLR</sequence>
<accession>A0A1G2S3H4</accession>
<proteinExistence type="predicted"/>
<dbReference type="EMBL" id="MHUS01000044">
    <property type="protein sequence ID" value="OHA79650.1"/>
    <property type="molecule type" value="Genomic_DNA"/>
</dbReference>
<dbReference type="Proteomes" id="UP000176997">
    <property type="component" value="Unassembled WGS sequence"/>
</dbReference>
<evidence type="ECO:0000313" key="3">
    <source>
        <dbReference type="Proteomes" id="UP000176997"/>
    </source>
</evidence>
<reference evidence="2 3" key="1">
    <citation type="journal article" date="2016" name="Nat. Commun.">
        <title>Thousands of microbial genomes shed light on interconnected biogeochemical processes in an aquifer system.</title>
        <authorList>
            <person name="Anantharaman K."/>
            <person name="Brown C.T."/>
            <person name="Hug L.A."/>
            <person name="Sharon I."/>
            <person name="Castelle C.J."/>
            <person name="Probst A.J."/>
            <person name="Thomas B.C."/>
            <person name="Singh A."/>
            <person name="Wilkins M.J."/>
            <person name="Karaoz U."/>
            <person name="Brodie E.L."/>
            <person name="Williams K.H."/>
            <person name="Hubbard S.S."/>
            <person name="Banfield J.F."/>
        </authorList>
    </citation>
    <scope>NUCLEOTIDE SEQUENCE [LARGE SCALE GENOMIC DNA]</scope>
</reference>
<evidence type="ECO:0000256" key="1">
    <source>
        <dbReference type="SAM" id="MobiDB-lite"/>
    </source>
</evidence>